<comment type="similarity">
    <text evidence="8">Belongs to the anion channel-forming bestrophin (TC 1.A.46) family.</text>
</comment>
<dbReference type="EMBL" id="JAPKNK010000002">
    <property type="protein sequence ID" value="MCX5568501.1"/>
    <property type="molecule type" value="Genomic_DNA"/>
</dbReference>
<dbReference type="Pfam" id="PF25539">
    <property type="entry name" value="Bestrophin_2"/>
    <property type="match status" value="1"/>
</dbReference>
<accession>A0A9X3DZV5</accession>
<comment type="caution">
    <text evidence="10">The sequence shown here is derived from an EMBL/GenBank/DDBJ whole genome shotgun (WGS) entry which is preliminary data.</text>
</comment>
<evidence type="ECO:0000256" key="2">
    <source>
        <dbReference type="ARBA" id="ARBA00022448"/>
    </source>
</evidence>
<evidence type="ECO:0000313" key="10">
    <source>
        <dbReference type="EMBL" id="MCX5568501.1"/>
    </source>
</evidence>
<gene>
    <name evidence="10" type="ORF">OSH07_04790</name>
</gene>
<feature type="transmembrane region" description="Helical" evidence="9">
    <location>
        <begin position="219"/>
        <end position="250"/>
    </location>
</feature>
<sequence>MIVRERPNWFGMMLVWRGSVLPVILPQLLLTAAFATLVTLLHGQLFSFKVTLTFVPFSLIGIAIAIFLGFRNSASYDRFWEARKQWGALLIHARSLARQAMTLQDDPEAARAIIRATIAFTHALRHQLRRTDPLPELRAFLPADFVDGELARAQFRPALILLHIGREIADLRRSGKIDPILVAAMERHLDALSDVLGACERLAGTPLPFTYSVILHRTIYLYCFLLPFGLVDSIGVLTPLIVAFLAYTFYALEALSDQLEEPFGTDANDLALDGMATMIETTLKEMQGETELPAPVKPVGYVLT</sequence>
<evidence type="ECO:0000256" key="4">
    <source>
        <dbReference type="ARBA" id="ARBA00022692"/>
    </source>
</evidence>
<dbReference type="AlphaFoldDB" id="A0A9X3DZV5"/>
<keyword evidence="5 9" id="KW-1133">Transmembrane helix</keyword>
<evidence type="ECO:0000313" key="11">
    <source>
        <dbReference type="Proteomes" id="UP001144805"/>
    </source>
</evidence>
<protein>
    <submittedName>
        <fullName evidence="10">Bestrophin family ion channel</fullName>
    </submittedName>
</protein>
<keyword evidence="4 9" id="KW-0812">Transmembrane</keyword>
<dbReference type="RefSeq" id="WP_266337482.1">
    <property type="nucleotide sequence ID" value="NZ_JAPKNK010000002.1"/>
</dbReference>
<evidence type="ECO:0000256" key="9">
    <source>
        <dbReference type="SAM" id="Phobius"/>
    </source>
</evidence>
<comment type="subcellular location">
    <subcellularLocation>
        <location evidence="1">Cell membrane</location>
        <topology evidence="1">Multi-pass membrane protein</topology>
    </subcellularLocation>
</comment>
<dbReference type="GO" id="GO:0005886">
    <property type="term" value="C:plasma membrane"/>
    <property type="evidence" value="ECO:0007669"/>
    <property type="project" value="UniProtKB-SubCell"/>
</dbReference>
<organism evidence="10 11">
    <name type="scientific">Kaistia nematophila</name>
    <dbReference type="NCBI Taxonomy" id="2994654"/>
    <lineage>
        <taxon>Bacteria</taxon>
        <taxon>Pseudomonadati</taxon>
        <taxon>Pseudomonadota</taxon>
        <taxon>Alphaproteobacteria</taxon>
        <taxon>Hyphomicrobiales</taxon>
        <taxon>Kaistiaceae</taxon>
        <taxon>Kaistia</taxon>
    </lineage>
</organism>
<evidence type="ECO:0000256" key="1">
    <source>
        <dbReference type="ARBA" id="ARBA00004651"/>
    </source>
</evidence>
<feature type="transmembrane region" description="Helical" evidence="9">
    <location>
        <begin position="51"/>
        <end position="70"/>
    </location>
</feature>
<name>A0A9X3DZV5_9HYPH</name>
<keyword evidence="6" id="KW-0406">Ion transport</keyword>
<dbReference type="PANTHER" id="PTHR33281">
    <property type="entry name" value="UPF0187 PROTEIN YNEE"/>
    <property type="match status" value="1"/>
</dbReference>
<evidence type="ECO:0000256" key="5">
    <source>
        <dbReference type="ARBA" id="ARBA00022989"/>
    </source>
</evidence>
<reference evidence="10" key="1">
    <citation type="submission" date="2022-11" db="EMBL/GenBank/DDBJ databases">
        <title>Biodiversity and phylogenetic relationships of bacteria.</title>
        <authorList>
            <person name="Machado R.A.R."/>
            <person name="Bhat A."/>
            <person name="Loulou A."/>
            <person name="Kallel S."/>
        </authorList>
    </citation>
    <scope>NUCLEOTIDE SEQUENCE</scope>
    <source>
        <strain evidence="10">K-TC2</strain>
    </source>
</reference>
<evidence type="ECO:0000256" key="8">
    <source>
        <dbReference type="ARBA" id="ARBA00034708"/>
    </source>
</evidence>
<evidence type="ECO:0000256" key="6">
    <source>
        <dbReference type="ARBA" id="ARBA00023065"/>
    </source>
</evidence>
<evidence type="ECO:0000256" key="3">
    <source>
        <dbReference type="ARBA" id="ARBA00022475"/>
    </source>
</evidence>
<dbReference type="GO" id="GO:0005254">
    <property type="term" value="F:chloride channel activity"/>
    <property type="evidence" value="ECO:0007669"/>
    <property type="project" value="InterPro"/>
</dbReference>
<keyword evidence="11" id="KW-1185">Reference proteome</keyword>
<evidence type="ECO:0000256" key="7">
    <source>
        <dbReference type="ARBA" id="ARBA00023136"/>
    </source>
</evidence>
<keyword evidence="3" id="KW-1003">Cell membrane</keyword>
<keyword evidence="7 9" id="KW-0472">Membrane</keyword>
<keyword evidence="2" id="KW-0813">Transport</keyword>
<proteinExistence type="inferred from homology"/>
<dbReference type="PANTHER" id="PTHR33281:SF19">
    <property type="entry name" value="VOLTAGE-DEPENDENT ANION CHANNEL-FORMING PROTEIN YNEE"/>
    <property type="match status" value="1"/>
</dbReference>
<dbReference type="InterPro" id="IPR044669">
    <property type="entry name" value="YneE/VCCN1/2-like"/>
</dbReference>
<dbReference type="Proteomes" id="UP001144805">
    <property type="component" value="Unassembled WGS sequence"/>
</dbReference>